<dbReference type="PANTHER" id="PTHR36619:SF3">
    <property type="entry name" value="TRANSMEMBRANE PROTEIN"/>
    <property type="match status" value="1"/>
</dbReference>
<organism evidence="2 3">
    <name type="scientific">Ricinus communis</name>
    <name type="common">Castor bean</name>
    <dbReference type="NCBI Taxonomy" id="3988"/>
    <lineage>
        <taxon>Eukaryota</taxon>
        <taxon>Viridiplantae</taxon>
        <taxon>Streptophyta</taxon>
        <taxon>Embryophyta</taxon>
        <taxon>Tracheophyta</taxon>
        <taxon>Spermatophyta</taxon>
        <taxon>Magnoliopsida</taxon>
        <taxon>eudicotyledons</taxon>
        <taxon>Gunneridae</taxon>
        <taxon>Pentapetalae</taxon>
        <taxon>rosids</taxon>
        <taxon>fabids</taxon>
        <taxon>Malpighiales</taxon>
        <taxon>Euphorbiaceae</taxon>
        <taxon>Acalyphoideae</taxon>
        <taxon>Acalypheae</taxon>
        <taxon>Ricinus</taxon>
    </lineage>
</organism>
<dbReference type="InParanoid" id="B9T7L8"/>
<feature type="chain" id="PRO_5002892002" evidence="1">
    <location>
        <begin position="27"/>
        <end position="106"/>
    </location>
</feature>
<reference evidence="3" key="1">
    <citation type="journal article" date="2010" name="Nat. Biotechnol.">
        <title>Draft genome sequence of the oilseed species Ricinus communis.</title>
        <authorList>
            <person name="Chan A.P."/>
            <person name="Crabtree J."/>
            <person name="Zhao Q."/>
            <person name="Lorenzi H."/>
            <person name="Orvis J."/>
            <person name="Puiu D."/>
            <person name="Melake-Berhan A."/>
            <person name="Jones K.M."/>
            <person name="Redman J."/>
            <person name="Chen G."/>
            <person name="Cahoon E.B."/>
            <person name="Gedil M."/>
            <person name="Stanke M."/>
            <person name="Haas B.J."/>
            <person name="Wortman J.R."/>
            <person name="Fraser-Liggett C.M."/>
            <person name="Ravel J."/>
            <person name="Rabinowicz P.D."/>
        </authorList>
    </citation>
    <scope>NUCLEOTIDE SEQUENCE [LARGE SCALE GENOMIC DNA]</scope>
    <source>
        <strain evidence="3">cv. Hale</strain>
    </source>
</reference>
<protein>
    <submittedName>
        <fullName evidence="2">Uncharacterized protein</fullName>
    </submittedName>
</protein>
<keyword evidence="3" id="KW-1185">Reference proteome</keyword>
<accession>B9T7L8</accession>
<dbReference type="AlphaFoldDB" id="B9T7L8"/>
<dbReference type="PANTHER" id="PTHR36619">
    <property type="entry name" value="OS04G0208900 PROTEIN"/>
    <property type="match status" value="1"/>
</dbReference>
<dbReference type="Proteomes" id="UP000008311">
    <property type="component" value="Unassembled WGS sequence"/>
</dbReference>
<evidence type="ECO:0000313" key="2">
    <source>
        <dbReference type="EMBL" id="EEF28144.1"/>
    </source>
</evidence>
<keyword evidence="1" id="KW-0732">Signal</keyword>
<evidence type="ECO:0000313" key="3">
    <source>
        <dbReference type="Proteomes" id="UP000008311"/>
    </source>
</evidence>
<proteinExistence type="predicted"/>
<evidence type="ECO:0000256" key="1">
    <source>
        <dbReference type="SAM" id="SignalP"/>
    </source>
</evidence>
<name>B9T7L8_RICCO</name>
<gene>
    <name evidence="2" type="ORF">RCOM_0282940</name>
</gene>
<feature type="signal peptide" evidence="1">
    <location>
        <begin position="1"/>
        <end position="26"/>
    </location>
</feature>
<dbReference type="eggNOG" id="ENOG502SFJG">
    <property type="taxonomic scope" value="Eukaryota"/>
</dbReference>
<sequence>MSSTTLFFMALLIYSLILLSPPVTFTGANATSRVAVAAARPLPSKSSKELVAFRPKTTHGRKGFRGRDVENCLPKGFHRTSAPSRYINYDTLGATMCSTGKHVDAP</sequence>
<dbReference type="EMBL" id="EQ974773">
    <property type="protein sequence ID" value="EEF28144.1"/>
    <property type="molecule type" value="Genomic_DNA"/>
</dbReference>